<feature type="region of interest" description="Disordered" evidence="2">
    <location>
        <begin position="334"/>
        <end position="354"/>
    </location>
</feature>
<sequence length="476" mass="52301">METELTRLGKTLVLTEEEDLVGRILSHKPYNVDALKTILLSSLNPAKGIEVTFIENGRFLLKFHHPIDRARVLDSGTWALDKNLIVLAIVAENENSAEVDLTWCEFHVRIHGLPIRKMTVDIARFIGGRIGRLQDSDQDNSAQSWGSYMRIQVALDVSKPLPRALKLRTVLGDEQLVFFTYERLPNFCYLCGRIGHISRWCEVRFQADFVDPGENAPYGPWLRAIGRMVNRTWFPTTRNTPEHMQPLRPRFNSRHASSQPPISIPKRGCEVFGSFGSSVSGPSAPIKPVSVEVPPDAAQLPIPPTAQVQLPLPPPHCAPPFTDPYPDDAPPHCVLPPTAPHSDNALPQGDPPPTVLLSDNALFHCVYPPAATHSDNVPPTLSPPRSIPLPTPLSAQHSPSSHMSSSSCLPTCLNARLTSEPVSSLAPSLLTKRKLLNETSPSDDIPLSKRPSRNTVALADISNQMVEAASQPHQAP</sequence>
<name>A0AAW2U3G8_9LAMI</name>
<evidence type="ECO:0000259" key="3">
    <source>
        <dbReference type="PROSITE" id="PS50158"/>
    </source>
</evidence>
<dbReference type="PANTHER" id="PTHR31286">
    <property type="entry name" value="GLYCINE-RICH CELL WALL STRUCTURAL PROTEIN 1.8-LIKE"/>
    <property type="match status" value="1"/>
</dbReference>
<dbReference type="GO" id="GO:0003676">
    <property type="term" value="F:nucleic acid binding"/>
    <property type="evidence" value="ECO:0007669"/>
    <property type="project" value="InterPro"/>
</dbReference>
<proteinExistence type="predicted"/>
<dbReference type="GO" id="GO:0008270">
    <property type="term" value="F:zinc ion binding"/>
    <property type="evidence" value="ECO:0007669"/>
    <property type="project" value="UniProtKB-KW"/>
</dbReference>
<feature type="compositionally biased region" description="Pro residues" evidence="2">
    <location>
        <begin position="380"/>
        <end position="391"/>
    </location>
</feature>
<dbReference type="InterPro" id="IPR025558">
    <property type="entry name" value="DUF4283"/>
</dbReference>
<feature type="compositionally biased region" description="Low complexity" evidence="2">
    <location>
        <begin position="394"/>
        <end position="406"/>
    </location>
</feature>
<protein>
    <recommendedName>
        <fullName evidence="3">CCHC-type domain-containing protein</fullName>
    </recommendedName>
</protein>
<feature type="domain" description="CCHC-type" evidence="3">
    <location>
        <begin position="188"/>
        <end position="201"/>
    </location>
</feature>
<reference evidence="4" key="1">
    <citation type="submission" date="2020-06" db="EMBL/GenBank/DDBJ databases">
        <authorList>
            <person name="Li T."/>
            <person name="Hu X."/>
            <person name="Zhang T."/>
            <person name="Song X."/>
            <person name="Zhang H."/>
            <person name="Dai N."/>
            <person name="Sheng W."/>
            <person name="Hou X."/>
            <person name="Wei L."/>
        </authorList>
    </citation>
    <scope>NUCLEOTIDE SEQUENCE</scope>
    <source>
        <strain evidence="4">KEN1</strain>
        <tissue evidence="4">Leaf</tissue>
    </source>
</reference>
<dbReference type="InterPro" id="IPR025836">
    <property type="entry name" value="Zn_knuckle_CX2CX4HX4C"/>
</dbReference>
<feature type="region of interest" description="Disordered" evidence="2">
    <location>
        <begin position="437"/>
        <end position="476"/>
    </location>
</feature>
<reference evidence="4" key="2">
    <citation type="journal article" date="2024" name="Plant">
        <title>Genomic evolution and insights into agronomic trait innovations of Sesamum species.</title>
        <authorList>
            <person name="Miao H."/>
            <person name="Wang L."/>
            <person name="Qu L."/>
            <person name="Liu H."/>
            <person name="Sun Y."/>
            <person name="Le M."/>
            <person name="Wang Q."/>
            <person name="Wei S."/>
            <person name="Zheng Y."/>
            <person name="Lin W."/>
            <person name="Duan Y."/>
            <person name="Cao H."/>
            <person name="Xiong S."/>
            <person name="Wang X."/>
            <person name="Wei L."/>
            <person name="Li C."/>
            <person name="Ma Q."/>
            <person name="Ju M."/>
            <person name="Zhao R."/>
            <person name="Li G."/>
            <person name="Mu C."/>
            <person name="Tian Q."/>
            <person name="Mei H."/>
            <person name="Zhang T."/>
            <person name="Gao T."/>
            <person name="Zhang H."/>
        </authorList>
    </citation>
    <scope>NUCLEOTIDE SEQUENCE</scope>
    <source>
        <strain evidence="4">KEN1</strain>
    </source>
</reference>
<dbReference type="InterPro" id="IPR001878">
    <property type="entry name" value="Znf_CCHC"/>
</dbReference>
<keyword evidence="1" id="KW-0862">Zinc</keyword>
<dbReference type="Pfam" id="PF14111">
    <property type="entry name" value="DUF4283"/>
    <property type="match status" value="1"/>
</dbReference>
<accession>A0AAW2U3G8</accession>
<feature type="region of interest" description="Disordered" evidence="2">
    <location>
        <begin position="236"/>
        <end position="261"/>
    </location>
</feature>
<gene>
    <name evidence="4" type="ORF">Slati_3730100</name>
</gene>
<dbReference type="InterPro" id="IPR040256">
    <property type="entry name" value="At4g02000-like"/>
</dbReference>
<comment type="caution">
    <text evidence="4">The sequence shown here is derived from an EMBL/GenBank/DDBJ whole genome shotgun (WGS) entry which is preliminary data.</text>
</comment>
<feature type="region of interest" description="Disordered" evidence="2">
    <location>
        <begin position="373"/>
        <end position="406"/>
    </location>
</feature>
<dbReference type="PANTHER" id="PTHR31286:SF167">
    <property type="entry name" value="OS09G0268800 PROTEIN"/>
    <property type="match status" value="1"/>
</dbReference>
<feature type="compositionally biased region" description="Polar residues" evidence="2">
    <location>
        <begin position="461"/>
        <end position="476"/>
    </location>
</feature>
<dbReference type="EMBL" id="JACGWN010000013">
    <property type="protein sequence ID" value="KAL0411404.1"/>
    <property type="molecule type" value="Genomic_DNA"/>
</dbReference>
<dbReference type="PROSITE" id="PS50158">
    <property type="entry name" value="ZF_CCHC"/>
    <property type="match status" value="1"/>
</dbReference>
<organism evidence="4">
    <name type="scientific">Sesamum latifolium</name>
    <dbReference type="NCBI Taxonomy" id="2727402"/>
    <lineage>
        <taxon>Eukaryota</taxon>
        <taxon>Viridiplantae</taxon>
        <taxon>Streptophyta</taxon>
        <taxon>Embryophyta</taxon>
        <taxon>Tracheophyta</taxon>
        <taxon>Spermatophyta</taxon>
        <taxon>Magnoliopsida</taxon>
        <taxon>eudicotyledons</taxon>
        <taxon>Gunneridae</taxon>
        <taxon>Pentapetalae</taxon>
        <taxon>asterids</taxon>
        <taxon>lamiids</taxon>
        <taxon>Lamiales</taxon>
        <taxon>Pedaliaceae</taxon>
        <taxon>Sesamum</taxon>
    </lineage>
</organism>
<dbReference type="AlphaFoldDB" id="A0AAW2U3G8"/>
<keyword evidence="1" id="KW-0863">Zinc-finger</keyword>
<dbReference type="Pfam" id="PF14392">
    <property type="entry name" value="zf-CCHC_4"/>
    <property type="match status" value="1"/>
</dbReference>
<evidence type="ECO:0000313" key="4">
    <source>
        <dbReference type="EMBL" id="KAL0411404.1"/>
    </source>
</evidence>
<keyword evidence="1" id="KW-0479">Metal-binding</keyword>
<evidence type="ECO:0000256" key="2">
    <source>
        <dbReference type="SAM" id="MobiDB-lite"/>
    </source>
</evidence>
<evidence type="ECO:0000256" key="1">
    <source>
        <dbReference type="PROSITE-ProRule" id="PRU00047"/>
    </source>
</evidence>